<evidence type="ECO:0000313" key="3">
    <source>
        <dbReference type="EMBL" id="HDD52563.1"/>
    </source>
</evidence>
<name>A0A7C0U5Y8_9BACT</name>
<protein>
    <submittedName>
        <fullName evidence="3">HAMP domain-containing protein</fullName>
    </submittedName>
</protein>
<dbReference type="GO" id="GO:0007165">
    <property type="term" value="P:signal transduction"/>
    <property type="evidence" value="ECO:0007669"/>
    <property type="project" value="InterPro"/>
</dbReference>
<dbReference type="InterPro" id="IPR003660">
    <property type="entry name" value="HAMP_dom"/>
</dbReference>
<feature type="domain" description="HAMP" evidence="2">
    <location>
        <begin position="297"/>
        <end position="350"/>
    </location>
</feature>
<organism evidence="3">
    <name type="scientific">Thermosulfidibacter takaii</name>
    <dbReference type="NCBI Taxonomy" id="412593"/>
    <lineage>
        <taxon>Bacteria</taxon>
        <taxon>Pseudomonadati</taxon>
        <taxon>Thermosulfidibacterota</taxon>
        <taxon>Thermosulfidibacteria</taxon>
        <taxon>Thermosulfidibacterales</taxon>
        <taxon>Thermosulfidibacteraceae</taxon>
    </lineage>
</organism>
<comment type="caution">
    <text evidence="3">The sequence shown here is derived from an EMBL/GenBank/DDBJ whole genome shotgun (WGS) entry which is preliminary data.</text>
</comment>
<dbReference type="SMART" id="SM00304">
    <property type="entry name" value="HAMP"/>
    <property type="match status" value="1"/>
</dbReference>
<keyword evidence="1" id="KW-0472">Membrane</keyword>
<gene>
    <name evidence="3" type="ORF">ENF32_00645</name>
</gene>
<dbReference type="EMBL" id="DQWS01000026">
    <property type="protein sequence ID" value="HDD52563.1"/>
    <property type="molecule type" value="Genomic_DNA"/>
</dbReference>
<proteinExistence type="predicted"/>
<evidence type="ECO:0000256" key="1">
    <source>
        <dbReference type="SAM" id="Phobius"/>
    </source>
</evidence>
<sequence>MERFFTSILNRFSIKGKLRLGFTLISLLTFALGYTGYVGMIKVKYATQYQARLTELTYLVLNLVHEEETLFTNYKASSQDRVNKIIQELLNKETKGKGLSLVEKFYYYTALMPKEIKMGTESIWQYMKDLILKITSMNQLLKKRWERDGAVDQVRAKGIALRNALAKTNLQNTTLELRLLETQCTEKPKPKLINKILDRLEKIEKNLKKNPRNMGILQALNQYEERLKALKEIDSNVVYIYGRFKQLLSTIQRESREGIASANALVAQAVSLVFWETTFILLIALLASLGTSWGITKNIIAPMHKIVSAIKRAKEGDFSQDIELPPRKDEMGVLATWFSELLDLLRTHVGFIIEKSGEIIQSRIFWSSNTSQPSNPLTMAKETVETLVKINKYKTLIEGDLEKREIYRHLSLALEREFELEDYFLLEMNESENRLEPVAGPSVDRYSLDVLIQPSLCRAKRTGEVVDSLEFPEICRHANLMEGEFHIC</sequence>
<feature type="non-terminal residue" evidence="3">
    <location>
        <position position="488"/>
    </location>
</feature>
<dbReference type="AlphaFoldDB" id="A0A7C0U5Y8"/>
<dbReference type="SUPFAM" id="SSF158472">
    <property type="entry name" value="HAMP domain-like"/>
    <property type="match status" value="1"/>
</dbReference>
<feature type="transmembrane region" description="Helical" evidence="1">
    <location>
        <begin position="272"/>
        <end position="295"/>
    </location>
</feature>
<dbReference type="Pfam" id="PF00672">
    <property type="entry name" value="HAMP"/>
    <property type="match status" value="1"/>
</dbReference>
<dbReference type="PROSITE" id="PS50885">
    <property type="entry name" value="HAMP"/>
    <property type="match status" value="1"/>
</dbReference>
<keyword evidence="1" id="KW-0812">Transmembrane</keyword>
<reference evidence="3" key="1">
    <citation type="journal article" date="2020" name="mSystems">
        <title>Genome- and Community-Level Interaction Insights into Carbon Utilization and Element Cycling Functions of Hydrothermarchaeota in Hydrothermal Sediment.</title>
        <authorList>
            <person name="Zhou Z."/>
            <person name="Liu Y."/>
            <person name="Xu W."/>
            <person name="Pan J."/>
            <person name="Luo Z.H."/>
            <person name="Li M."/>
        </authorList>
    </citation>
    <scope>NUCLEOTIDE SEQUENCE [LARGE SCALE GENOMIC DNA]</scope>
    <source>
        <strain evidence="3">HyVt-115</strain>
    </source>
</reference>
<dbReference type="GO" id="GO:0016020">
    <property type="term" value="C:membrane"/>
    <property type="evidence" value="ECO:0007669"/>
    <property type="project" value="InterPro"/>
</dbReference>
<dbReference type="Proteomes" id="UP000885690">
    <property type="component" value="Unassembled WGS sequence"/>
</dbReference>
<keyword evidence="1" id="KW-1133">Transmembrane helix</keyword>
<evidence type="ECO:0000259" key="2">
    <source>
        <dbReference type="PROSITE" id="PS50885"/>
    </source>
</evidence>
<dbReference type="CDD" id="cd06225">
    <property type="entry name" value="HAMP"/>
    <property type="match status" value="1"/>
</dbReference>
<accession>A0A7C0U5Y8</accession>
<dbReference type="Gene3D" id="6.10.340.10">
    <property type="match status" value="1"/>
</dbReference>
<feature type="transmembrane region" description="Helical" evidence="1">
    <location>
        <begin position="20"/>
        <end position="40"/>
    </location>
</feature>